<gene>
    <name evidence="1" type="ORF">S12H4_25410</name>
</gene>
<accession>X1S4L1</accession>
<sequence>DDSEVLLRFSKKLTIKNSEDLKKTKHLIWAIKEAIKNFEGAQLNFQKIVEAYSNNK</sequence>
<organism evidence="1">
    <name type="scientific">marine sediment metagenome</name>
    <dbReference type="NCBI Taxonomy" id="412755"/>
    <lineage>
        <taxon>unclassified sequences</taxon>
        <taxon>metagenomes</taxon>
        <taxon>ecological metagenomes</taxon>
    </lineage>
</organism>
<protein>
    <submittedName>
        <fullName evidence="1">Uncharacterized protein</fullName>
    </submittedName>
</protein>
<reference evidence="1" key="1">
    <citation type="journal article" date="2014" name="Front. Microbiol.">
        <title>High frequency of phylogenetically diverse reductive dehalogenase-homologous genes in deep subseafloor sedimentary metagenomes.</title>
        <authorList>
            <person name="Kawai M."/>
            <person name="Futagami T."/>
            <person name="Toyoda A."/>
            <person name="Takaki Y."/>
            <person name="Nishi S."/>
            <person name="Hori S."/>
            <person name="Arai W."/>
            <person name="Tsubouchi T."/>
            <person name="Morono Y."/>
            <person name="Uchiyama I."/>
            <person name="Ito T."/>
            <person name="Fujiyama A."/>
            <person name="Inagaki F."/>
            <person name="Takami H."/>
        </authorList>
    </citation>
    <scope>NUCLEOTIDE SEQUENCE</scope>
    <source>
        <strain evidence="1">Expedition CK06-06</strain>
    </source>
</reference>
<feature type="non-terminal residue" evidence="1">
    <location>
        <position position="1"/>
    </location>
</feature>
<name>X1S4L1_9ZZZZ</name>
<proteinExistence type="predicted"/>
<comment type="caution">
    <text evidence="1">The sequence shown here is derived from an EMBL/GenBank/DDBJ whole genome shotgun (WGS) entry which is preliminary data.</text>
</comment>
<dbReference type="EMBL" id="BARW01014241">
    <property type="protein sequence ID" value="GAI74071.1"/>
    <property type="molecule type" value="Genomic_DNA"/>
</dbReference>
<dbReference type="AlphaFoldDB" id="X1S4L1"/>
<evidence type="ECO:0000313" key="1">
    <source>
        <dbReference type="EMBL" id="GAI74071.1"/>
    </source>
</evidence>